<organism evidence="2 3">
    <name type="scientific">Clostridium saccharobutylicum DSM 13864</name>
    <dbReference type="NCBI Taxonomy" id="1345695"/>
    <lineage>
        <taxon>Bacteria</taxon>
        <taxon>Bacillati</taxon>
        <taxon>Bacillota</taxon>
        <taxon>Clostridia</taxon>
        <taxon>Eubacteriales</taxon>
        <taxon>Clostridiaceae</taxon>
        <taxon>Clostridium</taxon>
    </lineage>
</organism>
<dbReference type="GO" id="GO:0004519">
    <property type="term" value="F:endonuclease activity"/>
    <property type="evidence" value="ECO:0007669"/>
    <property type="project" value="InterPro"/>
</dbReference>
<dbReference type="AlphaFoldDB" id="U5MVC5"/>
<dbReference type="GeneID" id="71415615"/>
<name>U5MVC5_CLOSA</name>
<dbReference type="EMBL" id="CP006721">
    <property type="protein sequence ID" value="AGX44478.1"/>
    <property type="molecule type" value="Genomic_DNA"/>
</dbReference>
<dbReference type="KEGG" id="csb:CLSA_c35170"/>
<dbReference type="Pfam" id="PF14436">
    <property type="entry name" value="EndoU_bacteria"/>
    <property type="match status" value="1"/>
</dbReference>
<sequence length="249" mass="27144">MCGENSGNYLNQGVSKVKDYGKYSTSIDDKVKVIDKVDLPDWIRESYTDGNYRTVITEENIIFYRTYGGGAKLNGSFVTTSPAGNRINAKITTALVPDWKNSRQYEAVIEVPKGQILNIGKVEKQYTKTGKVSKMKGGGHGQANIDFLDKNGIEYNIEKEYPNGVRVGNVPDHKVKAKRSGMEQSWFPKAWSESDIQAAGEAVANMSGNTGVADGVAVFGEYNGVRVGVIRTNGKIATVFPDSAMQPGD</sequence>
<dbReference type="Proteomes" id="UP000017118">
    <property type="component" value="Chromosome"/>
</dbReference>
<proteinExistence type="predicted"/>
<dbReference type="HOGENOM" id="CLU_1114308_0_0_9"/>
<reference evidence="2 3" key="1">
    <citation type="journal article" date="2013" name="Genome Announc.">
        <title>Complete Genome Sequence of the Solvent Producer Clostridium saccharobutylicum NCP262 (DSM 13864).</title>
        <authorList>
            <person name="Poehlein A."/>
            <person name="Hartwich K."/>
            <person name="Krabben P."/>
            <person name="Ehrenreich A."/>
            <person name="Liebl W."/>
            <person name="Durre P."/>
            <person name="Gottschalk G."/>
            <person name="Daniel R."/>
        </authorList>
    </citation>
    <scope>NUCLEOTIDE SEQUENCE [LARGE SCALE GENOMIC DNA]</scope>
    <source>
        <strain evidence="2">DSM 13864</strain>
    </source>
</reference>
<dbReference type="InterPro" id="IPR029501">
    <property type="entry name" value="EndoU_bac"/>
</dbReference>
<evidence type="ECO:0000313" key="3">
    <source>
        <dbReference type="Proteomes" id="UP000017118"/>
    </source>
</evidence>
<evidence type="ECO:0000313" key="2">
    <source>
        <dbReference type="EMBL" id="AGX44478.1"/>
    </source>
</evidence>
<protein>
    <submittedName>
        <fullName evidence="2">Transposase protein</fullName>
    </submittedName>
</protein>
<gene>
    <name evidence="2" type="ORF">CLSA_c35170</name>
</gene>
<keyword evidence="3" id="KW-1185">Reference proteome</keyword>
<dbReference type="PATRIC" id="fig|1345695.3.peg.3501"/>
<feature type="domain" description="Bacterial EndoU nuclease" evidence="1">
    <location>
        <begin position="130"/>
        <end position="243"/>
    </location>
</feature>
<dbReference type="RefSeq" id="WP_022747758.1">
    <property type="nucleotide sequence ID" value="NC_022571.1"/>
</dbReference>
<accession>U5MVC5</accession>
<evidence type="ECO:0000259" key="1">
    <source>
        <dbReference type="Pfam" id="PF14436"/>
    </source>
</evidence>
<dbReference type="eggNOG" id="COG3209">
    <property type="taxonomic scope" value="Bacteria"/>
</dbReference>